<dbReference type="PROSITE" id="PS50977">
    <property type="entry name" value="HTH_TETR_2"/>
    <property type="match status" value="1"/>
</dbReference>
<dbReference type="InterPro" id="IPR001647">
    <property type="entry name" value="HTH_TetR"/>
</dbReference>
<dbReference type="InterPro" id="IPR009057">
    <property type="entry name" value="Homeodomain-like_sf"/>
</dbReference>
<feature type="domain" description="HTH tetR-type" evidence="5">
    <location>
        <begin position="16"/>
        <end position="76"/>
    </location>
</feature>
<evidence type="ECO:0000256" key="1">
    <source>
        <dbReference type="ARBA" id="ARBA00023015"/>
    </source>
</evidence>
<evidence type="ECO:0000313" key="6">
    <source>
        <dbReference type="EMBL" id="MEJ1153987.1"/>
    </source>
</evidence>
<comment type="caution">
    <text evidence="6">The sequence shown here is derived from an EMBL/GenBank/DDBJ whole genome shotgun (WGS) entry which is preliminary data.</text>
</comment>
<keyword evidence="3" id="KW-0804">Transcription</keyword>
<dbReference type="RefSeq" id="WP_337336439.1">
    <property type="nucleotide sequence ID" value="NZ_JBBDGL010000001.1"/>
</dbReference>
<evidence type="ECO:0000259" key="5">
    <source>
        <dbReference type="PROSITE" id="PS50977"/>
    </source>
</evidence>
<dbReference type="Gene3D" id="1.10.357.10">
    <property type="entry name" value="Tetracycline Repressor, domain 2"/>
    <property type="match status" value="1"/>
</dbReference>
<accession>A0ABU8LQ90</accession>
<gene>
    <name evidence="6" type="ORF">WDU96_00050</name>
</gene>
<protein>
    <submittedName>
        <fullName evidence="6">TetR/AcrR family transcriptional regulator</fullName>
    </submittedName>
</protein>
<dbReference type="SUPFAM" id="SSF48498">
    <property type="entry name" value="Tetracyclin repressor-like, C-terminal domain"/>
    <property type="match status" value="1"/>
</dbReference>
<organism evidence="6 7">
    <name type="scientific">Microbacterium marmarense</name>
    <dbReference type="NCBI Taxonomy" id="3122051"/>
    <lineage>
        <taxon>Bacteria</taxon>
        <taxon>Bacillati</taxon>
        <taxon>Actinomycetota</taxon>
        <taxon>Actinomycetes</taxon>
        <taxon>Micrococcales</taxon>
        <taxon>Microbacteriaceae</taxon>
        <taxon>Microbacterium</taxon>
    </lineage>
</organism>
<evidence type="ECO:0000256" key="2">
    <source>
        <dbReference type="ARBA" id="ARBA00023125"/>
    </source>
</evidence>
<dbReference type="PANTHER" id="PTHR47506">
    <property type="entry name" value="TRANSCRIPTIONAL REGULATORY PROTEIN"/>
    <property type="match status" value="1"/>
</dbReference>
<evidence type="ECO:0000256" key="3">
    <source>
        <dbReference type="ARBA" id="ARBA00023163"/>
    </source>
</evidence>
<keyword evidence="7" id="KW-1185">Reference proteome</keyword>
<dbReference type="SUPFAM" id="SSF46689">
    <property type="entry name" value="Homeodomain-like"/>
    <property type="match status" value="1"/>
</dbReference>
<evidence type="ECO:0000313" key="7">
    <source>
        <dbReference type="Proteomes" id="UP001368654"/>
    </source>
</evidence>
<keyword evidence="1" id="KW-0805">Transcription regulation</keyword>
<dbReference type="Pfam" id="PF00440">
    <property type="entry name" value="TetR_N"/>
    <property type="match status" value="1"/>
</dbReference>
<reference evidence="6 7" key="1">
    <citation type="submission" date="2024-02" db="EMBL/GenBank/DDBJ databases">
        <authorList>
            <person name="Saticioglu I.B."/>
        </authorList>
    </citation>
    <scope>NUCLEOTIDE SEQUENCE [LARGE SCALE GENOMIC DNA]</scope>
    <source>
        <strain evidence="6 7">Mu-86</strain>
    </source>
</reference>
<dbReference type="InterPro" id="IPR036271">
    <property type="entry name" value="Tet_transcr_reg_TetR-rel_C_sf"/>
</dbReference>
<keyword evidence="2 4" id="KW-0238">DNA-binding</keyword>
<dbReference type="PRINTS" id="PR00455">
    <property type="entry name" value="HTHTETR"/>
</dbReference>
<name>A0ABU8LQ90_9MICO</name>
<dbReference type="Proteomes" id="UP001368654">
    <property type="component" value="Unassembled WGS sequence"/>
</dbReference>
<dbReference type="PANTHER" id="PTHR47506:SF6">
    <property type="entry name" value="HTH-TYPE TRANSCRIPTIONAL REPRESSOR NEMR"/>
    <property type="match status" value="1"/>
</dbReference>
<dbReference type="EMBL" id="JBBDGL010000001">
    <property type="protein sequence ID" value="MEJ1153987.1"/>
    <property type="molecule type" value="Genomic_DNA"/>
</dbReference>
<proteinExistence type="predicted"/>
<feature type="DNA-binding region" description="H-T-H motif" evidence="4">
    <location>
        <begin position="39"/>
        <end position="58"/>
    </location>
</feature>
<sequence>MAERTAAPRGSYAKGIAKREEILQSALEVIAREGYRGASVKVIADSVGLSQAGLLHYFDSKEELFVEILRKRDAVDVATYSHEATDSGAGDIRDGFIEVMKHNAEVPGLVQLYARLSVEATDPSHPAHDYFLARSRGLREGVADAAADNPTLDGVTQHLDPETFARILQAVADGLQLQWLLEPDIDMADIIEQLLGALASAGSKNS</sequence>
<evidence type="ECO:0000256" key="4">
    <source>
        <dbReference type="PROSITE-ProRule" id="PRU00335"/>
    </source>
</evidence>